<keyword evidence="4 7" id="KW-0812">Transmembrane</keyword>
<comment type="caution">
    <text evidence="9">The sequence shown here is derived from an EMBL/GenBank/DDBJ whole genome shotgun (WGS) entry which is preliminary data.</text>
</comment>
<protein>
    <submittedName>
        <fullName evidence="9">ABC transporter permease</fullName>
    </submittedName>
</protein>
<dbReference type="GO" id="GO:0055085">
    <property type="term" value="P:transmembrane transport"/>
    <property type="evidence" value="ECO:0007669"/>
    <property type="project" value="InterPro"/>
</dbReference>
<evidence type="ECO:0000256" key="5">
    <source>
        <dbReference type="ARBA" id="ARBA00022989"/>
    </source>
</evidence>
<keyword evidence="2 7" id="KW-0813">Transport</keyword>
<dbReference type="Proteomes" id="UP000216311">
    <property type="component" value="Unassembled WGS sequence"/>
</dbReference>
<gene>
    <name evidence="9" type="ORF">CGZ93_00295</name>
</gene>
<dbReference type="PANTHER" id="PTHR30151:SF20">
    <property type="entry name" value="ABC TRANSPORTER PERMEASE PROTEIN HI_0355-RELATED"/>
    <property type="match status" value="1"/>
</dbReference>
<dbReference type="InterPro" id="IPR000515">
    <property type="entry name" value="MetI-like"/>
</dbReference>
<feature type="transmembrane region" description="Helical" evidence="7">
    <location>
        <begin position="117"/>
        <end position="137"/>
    </location>
</feature>
<keyword evidence="3" id="KW-1003">Cell membrane</keyword>
<keyword evidence="5 7" id="KW-1133">Transmembrane helix</keyword>
<feature type="transmembrane region" description="Helical" evidence="7">
    <location>
        <begin position="179"/>
        <end position="202"/>
    </location>
</feature>
<name>A0A255HC99_9ACTN</name>
<dbReference type="CDD" id="cd06261">
    <property type="entry name" value="TM_PBP2"/>
    <property type="match status" value="1"/>
</dbReference>
<dbReference type="Gene3D" id="1.10.3720.10">
    <property type="entry name" value="MetI-like"/>
    <property type="match status" value="1"/>
</dbReference>
<dbReference type="EMBL" id="NMVQ01000001">
    <property type="protein sequence ID" value="OYO25345.1"/>
    <property type="molecule type" value="Genomic_DNA"/>
</dbReference>
<organism evidence="9 10">
    <name type="scientific">Enemella dayhoffiae</name>
    <dbReference type="NCBI Taxonomy" id="2016507"/>
    <lineage>
        <taxon>Bacteria</taxon>
        <taxon>Bacillati</taxon>
        <taxon>Actinomycetota</taxon>
        <taxon>Actinomycetes</taxon>
        <taxon>Propionibacteriales</taxon>
        <taxon>Propionibacteriaceae</taxon>
        <taxon>Enemella</taxon>
    </lineage>
</organism>
<feature type="domain" description="ABC transmembrane type-1" evidence="8">
    <location>
        <begin position="52"/>
        <end position="236"/>
    </location>
</feature>
<dbReference type="InterPro" id="IPR035906">
    <property type="entry name" value="MetI-like_sf"/>
</dbReference>
<dbReference type="Pfam" id="PF00528">
    <property type="entry name" value="BPD_transp_1"/>
    <property type="match status" value="1"/>
</dbReference>
<dbReference type="GO" id="GO:0005886">
    <property type="term" value="C:plasma membrane"/>
    <property type="evidence" value="ECO:0007669"/>
    <property type="project" value="UniProtKB-SubCell"/>
</dbReference>
<evidence type="ECO:0000313" key="9">
    <source>
        <dbReference type="EMBL" id="OYO25345.1"/>
    </source>
</evidence>
<dbReference type="PANTHER" id="PTHR30151">
    <property type="entry name" value="ALKANE SULFONATE ABC TRANSPORTER-RELATED, MEMBRANE SUBUNIT"/>
    <property type="match status" value="1"/>
</dbReference>
<evidence type="ECO:0000256" key="4">
    <source>
        <dbReference type="ARBA" id="ARBA00022692"/>
    </source>
</evidence>
<evidence type="ECO:0000313" key="10">
    <source>
        <dbReference type="Proteomes" id="UP000216311"/>
    </source>
</evidence>
<evidence type="ECO:0000256" key="1">
    <source>
        <dbReference type="ARBA" id="ARBA00004651"/>
    </source>
</evidence>
<feature type="transmembrane region" description="Helical" evidence="7">
    <location>
        <begin position="59"/>
        <end position="78"/>
    </location>
</feature>
<evidence type="ECO:0000256" key="6">
    <source>
        <dbReference type="ARBA" id="ARBA00023136"/>
    </source>
</evidence>
<evidence type="ECO:0000256" key="7">
    <source>
        <dbReference type="RuleBase" id="RU363032"/>
    </source>
</evidence>
<comment type="similarity">
    <text evidence="7">Belongs to the binding-protein-dependent transport system permease family.</text>
</comment>
<evidence type="ECO:0000256" key="2">
    <source>
        <dbReference type="ARBA" id="ARBA00022448"/>
    </source>
</evidence>
<evidence type="ECO:0000256" key="3">
    <source>
        <dbReference type="ARBA" id="ARBA00022475"/>
    </source>
</evidence>
<sequence>MLAPLLLGAAILLGWQLVTAVGAVPITLLPTPVAVAQRFGQDLAAGQLLAWTGTTIVEALLGSALAASIALPLAYLIAKVRLVETATAPYLAASQAIPAVAVAPLLVLWVGYGLLPIVLLCALLVFFPVVLATVLGVRGVDPELKEAAQLDGAAGWQLLRHIEGPLSQRAVLTGLRNGFTLSITGAVVGELVMGGNGLGMVLSVQASTADTTGLFSTLLMLCLLAIVIYLIMLLLESWTDPLRPTAARESQISVSTKENR</sequence>
<accession>A0A255HC99</accession>
<dbReference type="PROSITE" id="PS50928">
    <property type="entry name" value="ABC_TM1"/>
    <property type="match status" value="1"/>
</dbReference>
<keyword evidence="10" id="KW-1185">Reference proteome</keyword>
<evidence type="ECO:0000259" key="8">
    <source>
        <dbReference type="PROSITE" id="PS50928"/>
    </source>
</evidence>
<dbReference type="AlphaFoldDB" id="A0A255HC99"/>
<feature type="transmembrane region" description="Helical" evidence="7">
    <location>
        <begin position="214"/>
        <end position="235"/>
    </location>
</feature>
<reference evidence="9 10" key="1">
    <citation type="submission" date="2017-07" db="EMBL/GenBank/DDBJ databases">
        <title>Draft whole genome sequences of clinical Proprionibacteriaceae strains.</title>
        <authorList>
            <person name="Bernier A.-M."/>
            <person name="Bernard K."/>
            <person name="Domingo M.-C."/>
        </authorList>
    </citation>
    <scope>NUCLEOTIDE SEQUENCE [LARGE SCALE GENOMIC DNA]</scope>
    <source>
        <strain evidence="9 10">NML 130396</strain>
    </source>
</reference>
<dbReference type="OrthoDB" id="9801163at2"/>
<keyword evidence="6 7" id="KW-0472">Membrane</keyword>
<comment type="subcellular location">
    <subcellularLocation>
        <location evidence="1 7">Cell membrane</location>
        <topology evidence="1 7">Multi-pass membrane protein</topology>
    </subcellularLocation>
</comment>
<dbReference type="SUPFAM" id="SSF161098">
    <property type="entry name" value="MetI-like"/>
    <property type="match status" value="1"/>
</dbReference>
<feature type="transmembrane region" description="Helical" evidence="7">
    <location>
        <begin position="90"/>
        <end position="111"/>
    </location>
</feature>
<proteinExistence type="inferred from homology"/>